<dbReference type="GO" id="GO:0097602">
    <property type="term" value="F:cullin family protein binding"/>
    <property type="evidence" value="ECO:0007669"/>
    <property type="project" value="TreeGrafter"/>
</dbReference>
<dbReference type="GO" id="GO:0031463">
    <property type="term" value="C:Cul3-RING ubiquitin ligase complex"/>
    <property type="evidence" value="ECO:0007669"/>
    <property type="project" value="TreeGrafter"/>
</dbReference>
<evidence type="ECO:0000313" key="2">
    <source>
        <dbReference type="Proteomes" id="UP000265040"/>
    </source>
</evidence>
<sequence>MVSTMSDGWKFEQMVNIGSSYSYGTEDQAEFLVWYLKSCTLLGLGWVQSRATKRRYNSFPRKHTHNFIRI</sequence>
<proteinExistence type="predicted"/>
<dbReference type="Ensembl" id="ENSATET00000074178.1">
    <property type="protein sequence ID" value="ENSATEP00000074637.1"/>
    <property type="gene ID" value="ENSATEG00000032279.1"/>
</dbReference>
<dbReference type="GO" id="GO:0005737">
    <property type="term" value="C:cytoplasm"/>
    <property type="evidence" value="ECO:0007669"/>
    <property type="project" value="TreeGrafter"/>
</dbReference>
<dbReference type="AlphaFoldDB" id="A0AAQ6ILL5"/>
<evidence type="ECO:0000313" key="1">
    <source>
        <dbReference type="Ensembl" id="ENSATEP00000074637.1"/>
    </source>
</evidence>
<reference evidence="1" key="2">
    <citation type="submission" date="2025-08" db="UniProtKB">
        <authorList>
            <consortium name="Ensembl"/>
        </authorList>
    </citation>
    <scope>IDENTIFICATION</scope>
</reference>
<dbReference type="PANTHER" id="PTHR14958">
    <property type="entry name" value="POTASSIUM CHANNEL TETRAMERISATION DOMAIN CONTAINING PROTEIN"/>
    <property type="match status" value="1"/>
</dbReference>
<keyword evidence="2" id="KW-1185">Reference proteome</keyword>
<organism evidence="1 2">
    <name type="scientific">Anabas testudineus</name>
    <name type="common">Climbing perch</name>
    <name type="synonym">Anthias testudineus</name>
    <dbReference type="NCBI Taxonomy" id="64144"/>
    <lineage>
        <taxon>Eukaryota</taxon>
        <taxon>Metazoa</taxon>
        <taxon>Chordata</taxon>
        <taxon>Craniata</taxon>
        <taxon>Vertebrata</taxon>
        <taxon>Euteleostomi</taxon>
        <taxon>Actinopterygii</taxon>
        <taxon>Neopterygii</taxon>
        <taxon>Teleostei</taxon>
        <taxon>Neoteleostei</taxon>
        <taxon>Acanthomorphata</taxon>
        <taxon>Anabantaria</taxon>
        <taxon>Anabantiformes</taxon>
        <taxon>Anabantoidei</taxon>
        <taxon>Anabantidae</taxon>
        <taxon>Anabas</taxon>
    </lineage>
</organism>
<dbReference type="PANTHER" id="PTHR14958:SF31">
    <property type="entry name" value="BTB_POZ DOMAIN-CONTAINING PROTEIN KCTD5-LIKE ISOFORM X1"/>
    <property type="match status" value="1"/>
</dbReference>
<protein>
    <submittedName>
        <fullName evidence="1">Uncharacterized protein</fullName>
    </submittedName>
</protein>
<dbReference type="Gene3D" id="3.30.70.2000">
    <property type="match status" value="1"/>
</dbReference>
<accession>A0AAQ6ILL5</accession>
<name>A0AAQ6ILL5_ANATE</name>
<reference evidence="1 2" key="1">
    <citation type="submission" date="2021-04" db="EMBL/GenBank/DDBJ databases">
        <authorList>
            <consortium name="Wellcome Sanger Institute Data Sharing"/>
        </authorList>
    </citation>
    <scope>NUCLEOTIDE SEQUENCE [LARGE SCALE GENOMIC DNA]</scope>
</reference>
<dbReference type="Proteomes" id="UP000265040">
    <property type="component" value="Chromosome 19"/>
</dbReference>
<dbReference type="GO" id="GO:0043161">
    <property type="term" value="P:proteasome-mediated ubiquitin-dependent protein catabolic process"/>
    <property type="evidence" value="ECO:0007669"/>
    <property type="project" value="TreeGrafter"/>
</dbReference>
<reference evidence="1" key="3">
    <citation type="submission" date="2025-09" db="UniProtKB">
        <authorList>
            <consortium name="Ensembl"/>
        </authorList>
    </citation>
    <scope>IDENTIFICATION</scope>
</reference>